<evidence type="ECO:0000256" key="6">
    <source>
        <dbReference type="SAM" id="MobiDB-lite"/>
    </source>
</evidence>
<evidence type="ECO:0000256" key="4">
    <source>
        <dbReference type="ARBA" id="ARBA00035656"/>
    </source>
</evidence>
<reference evidence="7" key="2">
    <citation type="submission" date="2025-09" db="UniProtKB">
        <authorList>
            <consortium name="Ensembl"/>
        </authorList>
    </citation>
    <scope>IDENTIFICATION</scope>
</reference>
<evidence type="ECO:0000256" key="5">
    <source>
        <dbReference type="ARBA" id="ARBA00035693"/>
    </source>
</evidence>
<accession>A0A8D0BT11</accession>
<dbReference type="PANTHER" id="PTHR31144:SF1">
    <property type="entry name" value="UPF0602 PROTEIN C4ORF47"/>
    <property type="match status" value="1"/>
</dbReference>
<dbReference type="AlphaFoldDB" id="A0A8D0BT11"/>
<keyword evidence="2" id="KW-0963">Cytoplasm</keyword>
<evidence type="ECO:0000256" key="2">
    <source>
        <dbReference type="ARBA" id="ARBA00022490"/>
    </source>
</evidence>
<keyword evidence="8" id="KW-1185">Reference proteome</keyword>
<keyword evidence="3" id="KW-0206">Cytoskeleton</keyword>
<comment type="similarity">
    <text evidence="4">Belongs to the CFAP96 family.</text>
</comment>
<dbReference type="GO" id="GO:0005813">
    <property type="term" value="C:centrosome"/>
    <property type="evidence" value="ECO:0007669"/>
    <property type="project" value="UniProtKB-SubCell"/>
</dbReference>
<dbReference type="GeneTree" id="ENSGT00390000010980"/>
<proteinExistence type="inferred from homology"/>
<reference evidence="7" key="1">
    <citation type="submission" date="2025-08" db="UniProtKB">
        <authorList>
            <consortium name="Ensembl"/>
        </authorList>
    </citation>
    <scope>IDENTIFICATION</scope>
</reference>
<organism evidence="7 8">
    <name type="scientific">Salvator merianae</name>
    <name type="common">Argentine black and white tegu</name>
    <name type="synonym">Tupinambis merianae</name>
    <dbReference type="NCBI Taxonomy" id="96440"/>
    <lineage>
        <taxon>Eukaryota</taxon>
        <taxon>Metazoa</taxon>
        <taxon>Chordata</taxon>
        <taxon>Craniata</taxon>
        <taxon>Vertebrata</taxon>
        <taxon>Euteleostomi</taxon>
        <taxon>Lepidosauria</taxon>
        <taxon>Squamata</taxon>
        <taxon>Bifurcata</taxon>
        <taxon>Unidentata</taxon>
        <taxon>Episquamata</taxon>
        <taxon>Laterata</taxon>
        <taxon>Teiioidea</taxon>
        <taxon>Teiidae</taxon>
        <taxon>Salvator</taxon>
    </lineage>
</organism>
<dbReference type="Proteomes" id="UP000694421">
    <property type="component" value="Unplaced"/>
</dbReference>
<comment type="subcellular location">
    <subcellularLocation>
        <location evidence="1">Cytoplasm</location>
        <location evidence="1">Cytoskeleton</location>
        <location evidence="1">Microtubule organizing center</location>
        <location evidence="1">Centrosome</location>
    </subcellularLocation>
</comment>
<dbReference type="GO" id="GO:0097731">
    <property type="term" value="C:9+0 non-motile cilium"/>
    <property type="evidence" value="ECO:0007669"/>
    <property type="project" value="Ensembl"/>
</dbReference>
<dbReference type="InterPro" id="IPR029358">
    <property type="entry name" value="CFAP96"/>
</dbReference>
<evidence type="ECO:0000256" key="1">
    <source>
        <dbReference type="ARBA" id="ARBA00004300"/>
    </source>
</evidence>
<sequence length="313" mass="35585">MPGDTGKSDMERIGLFKEMEYITIGDKYVSPFNRPFNEEASKKRQMLPGGTKEKAANQDGYFEPKYGRVFEGESYCNPVQIRRRYRLAESKKNISTRPFVPSNGDKYPCGTGTYYGTIGGPYPYFSAQKKDKAAYVHEAKNFYTNPGKKGTAYGYPNLTIGKEYLHSADLYDSERINFKKISEEHHHLMKGGPFKLNLYPREYFDINPYFDEKPLPPLKKQPSAKVDMHNPFKPSSPGKKPGGMKAGTFDPFPAHMPDPYRVKQVKTVLLPKHGQVFHPPSGTKSRPVRSIIAVNIEKSINATNYKNPQVMLY</sequence>
<dbReference type="PANTHER" id="PTHR31144">
    <property type="entry name" value="UPF0602 PROTEIN C4ORF47"/>
    <property type="match status" value="1"/>
</dbReference>
<protein>
    <recommendedName>
        <fullName evidence="5">Cilia-and flagella-associated protein 96</fullName>
    </recommendedName>
</protein>
<evidence type="ECO:0000256" key="3">
    <source>
        <dbReference type="ARBA" id="ARBA00023212"/>
    </source>
</evidence>
<dbReference type="GO" id="GO:0005881">
    <property type="term" value="C:cytoplasmic microtubule"/>
    <property type="evidence" value="ECO:0007669"/>
    <property type="project" value="Ensembl"/>
</dbReference>
<dbReference type="Pfam" id="PF15239">
    <property type="entry name" value="CFAP96-like"/>
    <property type="match status" value="1"/>
</dbReference>
<name>A0A8D0BT11_SALMN</name>
<evidence type="ECO:0000313" key="7">
    <source>
        <dbReference type="Ensembl" id="ENSSMRP00000012437.1"/>
    </source>
</evidence>
<dbReference type="OMA" id="YMMEEAK"/>
<dbReference type="Ensembl" id="ENSSMRT00000014497.1">
    <property type="protein sequence ID" value="ENSSMRP00000012437.1"/>
    <property type="gene ID" value="ENSSMRG00000009721.1"/>
</dbReference>
<evidence type="ECO:0000313" key="8">
    <source>
        <dbReference type="Proteomes" id="UP000694421"/>
    </source>
</evidence>
<feature type="region of interest" description="Disordered" evidence="6">
    <location>
        <begin position="220"/>
        <end position="250"/>
    </location>
</feature>
<feature type="region of interest" description="Disordered" evidence="6">
    <location>
        <begin position="39"/>
        <end position="58"/>
    </location>
</feature>